<keyword evidence="2" id="KW-1133">Transmembrane helix</keyword>
<feature type="compositionally biased region" description="Basic and acidic residues" evidence="1">
    <location>
        <begin position="281"/>
        <end position="298"/>
    </location>
</feature>
<keyword evidence="2" id="KW-0472">Membrane</keyword>
<evidence type="ECO:0000313" key="3">
    <source>
        <dbReference type="EMBL" id="CAE0042292.1"/>
    </source>
</evidence>
<feature type="transmembrane region" description="Helical" evidence="2">
    <location>
        <begin position="178"/>
        <end position="199"/>
    </location>
</feature>
<feature type="transmembrane region" description="Helical" evidence="2">
    <location>
        <begin position="242"/>
        <end position="261"/>
    </location>
</feature>
<evidence type="ECO:0000256" key="1">
    <source>
        <dbReference type="SAM" id="MobiDB-lite"/>
    </source>
</evidence>
<dbReference type="AlphaFoldDB" id="A0A7S2ZK90"/>
<reference evidence="3" key="1">
    <citation type="submission" date="2021-01" db="EMBL/GenBank/DDBJ databases">
        <authorList>
            <person name="Corre E."/>
            <person name="Pelletier E."/>
            <person name="Niang G."/>
            <person name="Scheremetjew M."/>
            <person name="Finn R."/>
            <person name="Kale V."/>
            <person name="Holt S."/>
            <person name="Cochrane G."/>
            <person name="Meng A."/>
            <person name="Brown T."/>
            <person name="Cohen L."/>
        </authorList>
    </citation>
    <scope>NUCLEOTIDE SEQUENCE</scope>
    <source>
        <strain evidence="3">CCMP 769</strain>
    </source>
</reference>
<dbReference type="EMBL" id="HBHW01013099">
    <property type="protein sequence ID" value="CAE0042292.1"/>
    <property type="molecule type" value="Transcribed_RNA"/>
</dbReference>
<feature type="transmembrane region" description="Helical" evidence="2">
    <location>
        <begin position="211"/>
        <end position="230"/>
    </location>
</feature>
<gene>
    <name evidence="3" type="ORF">RMAR00112_LOCUS10257</name>
</gene>
<accession>A0A7S2ZK90</accession>
<feature type="transmembrane region" description="Helical" evidence="2">
    <location>
        <begin position="137"/>
        <end position="158"/>
    </location>
</feature>
<feature type="transmembrane region" description="Helical" evidence="2">
    <location>
        <begin position="104"/>
        <end position="125"/>
    </location>
</feature>
<name>A0A7S2ZK90_9RHOD</name>
<feature type="transmembrane region" description="Helical" evidence="2">
    <location>
        <begin position="45"/>
        <end position="62"/>
    </location>
</feature>
<evidence type="ECO:0000256" key="2">
    <source>
        <dbReference type="SAM" id="Phobius"/>
    </source>
</evidence>
<proteinExistence type="predicted"/>
<feature type="transmembrane region" description="Helical" evidence="2">
    <location>
        <begin position="74"/>
        <end position="92"/>
    </location>
</feature>
<feature type="region of interest" description="Disordered" evidence="1">
    <location>
        <begin position="272"/>
        <end position="298"/>
    </location>
</feature>
<keyword evidence="2" id="KW-0812">Transmembrane</keyword>
<sequence>MGWTSSAPLGLGLTYLSTSVCAMLKPELVAGFVSTRELSENELYLGLWRLLGVELLGVALVTSKQIVHPHRGMFLGMSGFCFLLGTLSLVALTQGSSGWNPDFAAISAFVHWTLFVAFMASIVYLPTARSLDKSPKFLILVMTALLFCVGMNYFLMWQGTIGRFILKDVLKQASSADLVTMGYAIVVWGIVKVALGIVTMTMAPNASKYDLMMLGAYAWSMLSATGLLCLNLGKGVFDENEAYAAMALYGSLAVAYVFLGLTYDVPTRRTKAESTNVLESTTKKEKGTSSAPESKKTK</sequence>
<organism evidence="3">
    <name type="scientific">Rhodosorus marinus</name>
    <dbReference type="NCBI Taxonomy" id="101924"/>
    <lineage>
        <taxon>Eukaryota</taxon>
        <taxon>Rhodophyta</taxon>
        <taxon>Stylonematophyceae</taxon>
        <taxon>Stylonematales</taxon>
        <taxon>Stylonemataceae</taxon>
        <taxon>Rhodosorus</taxon>
    </lineage>
</organism>
<protein>
    <submittedName>
        <fullName evidence="3">Uncharacterized protein</fullName>
    </submittedName>
</protein>